<accession>A0A418WV88</accession>
<dbReference type="Proteomes" id="UP000285190">
    <property type="component" value="Unassembled WGS sequence"/>
</dbReference>
<dbReference type="AlphaFoldDB" id="A0A418WV88"/>
<organism evidence="1 2">
    <name type="scientific">Noviherbaspirillum cavernae</name>
    <dbReference type="NCBI Taxonomy" id="2320862"/>
    <lineage>
        <taxon>Bacteria</taxon>
        <taxon>Pseudomonadati</taxon>
        <taxon>Pseudomonadota</taxon>
        <taxon>Betaproteobacteria</taxon>
        <taxon>Burkholderiales</taxon>
        <taxon>Oxalobacteraceae</taxon>
        <taxon>Noviherbaspirillum</taxon>
    </lineage>
</organism>
<protein>
    <submittedName>
        <fullName evidence="1">Uncharacterized protein</fullName>
    </submittedName>
</protein>
<name>A0A418WV88_9BURK</name>
<reference evidence="1 2" key="1">
    <citation type="submission" date="2018-09" db="EMBL/GenBank/DDBJ databases">
        <authorList>
            <person name="Zhu H."/>
        </authorList>
    </citation>
    <scope>NUCLEOTIDE SEQUENCE [LARGE SCALE GENOMIC DNA]</scope>
    <source>
        <strain evidence="1 2">K2R10-39</strain>
    </source>
</reference>
<evidence type="ECO:0000313" key="1">
    <source>
        <dbReference type="EMBL" id="RJF96471.1"/>
    </source>
</evidence>
<proteinExistence type="predicted"/>
<gene>
    <name evidence="1" type="ORF">D3870_18595</name>
</gene>
<comment type="caution">
    <text evidence="1">The sequence shown here is derived from an EMBL/GenBank/DDBJ whole genome shotgun (WGS) entry which is preliminary data.</text>
</comment>
<sequence length="103" mass="11051">MHATAFAFRRIFILAEHAMARSTIDELAQAALFYGLVNNVARASTTSLERTAIEDMLGVAHINLAPSGFPKIAPSSCKTSSFLMGESSTFNAARFSAELPLLS</sequence>
<evidence type="ECO:0000313" key="2">
    <source>
        <dbReference type="Proteomes" id="UP000285190"/>
    </source>
</evidence>
<dbReference type="EMBL" id="QYUN01000003">
    <property type="protein sequence ID" value="RJF96471.1"/>
    <property type="molecule type" value="Genomic_DNA"/>
</dbReference>
<keyword evidence="2" id="KW-1185">Reference proteome</keyword>